<dbReference type="InParanoid" id="G3HSH8"/>
<organism evidence="1 2">
    <name type="scientific">Cricetulus griseus</name>
    <name type="common">Chinese hamster</name>
    <name type="synonym">Cricetulus barabensis griseus</name>
    <dbReference type="NCBI Taxonomy" id="10029"/>
    <lineage>
        <taxon>Eukaryota</taxon>
        <taxon>Metazoa</taxon>
        <taxon>Chordata</taxon>
        <taxon>Craniata</taxon>
        <taxon>Vertebrata</taxon>
        <taxon>Euteleostomi</taxon>
        <taxon>Mammalia</taxon>
        <taxon>Eutheria</taxon>
        <taxon>Euarchontoglires</taxon>
        <taxon>Glires</taxon>
        <taxon>Rodentia</taxon>
        <taxon>Myomorpha</taxon>
        <taxon>Muroidea</taxon>
        <taxon>Cricetidae</taxon>
        <taxon>Cricetinae</taxon>
        <taxon>Cricetulus</taxon>
    </lineage>
</organism>
<name>G3HSH8_CRIGR</name>
<proteinExistence type="predicted"/>
<protein>
    <submittedName>
        <fullName evidence="1">Uncharacterized protein</fullName>
    </submittedName>
</protein>
<dbReference type="Proteomes" id="UP000001075">
    <property type="component" value="Unassembled WGS sequence"/>
</dbReference>
<gene>
    <name evidence="1" type="ORF">I79_013811</name>
</gene>
<dbReference type="AlphaFoldDB" id="G3HSH8"/>
<reference evidence="2" key="1">
    <citation type="journal article" date="2011" name="Nat. Biotechnol.">
        <title>The genomic sequence of the Chinese hamster ovary (CHO)-K1 cell line.</title>
        <authorList>
            <person name="Xu X."/>
            <person name="Nagarajan H."/>
            <person name="Lewis N.E."/>
            <person name="Pan S."/>
            <person name="Cai Z."/>
            <person name="Liu X."/>
            <person name="Chen W."/>
            <person name="Xie M."/>
            <person name="Wang W."/>
            <person name="Hammond S."/>
            <person name="Andersen M.R."/>
            <person name="Neff N."/>
            <person name="Passarelli B."/>
            <person name="Koh W."/>
            <person name="Fan H.C."/>
            <person name="Wang J."/>
            <person name="Gui Y."/>
            <person name="Lee K.H."/>
            <person name="Betenbaugh M.J."/>
            <person name="Quake S.R."/>
            <person name="Famili I."/>
            <person name="Palsson B.O."/>
            <person name="Wang J."/>
        </authorList>
    </citation>
    <scope>NUCLEOTIDE SEQUENCE [LARGE SCALE GENOMIC DNA]</scope>
    <source>
        <strain evidence="2">CHO K1 cell line</strain>
    </source>
</reference>
<sequence>MMWYVPLYAVNMFYCHWLIKKLIWPSRIEPDWKCKQRYREKGRVREMPASHQERKACKK</sequence>
<evidence type="ECO:0000313" key="1">
    <source>
        <dbReference type="EMBL" id="EGW03099.1"/>
    </source>
</evidence>
<evidence type="ECO:0000313" key="2">
    <source>
        <dbReference type="Proteomes" id="UP000001075"/>
    </source>
</evidence>
<accession>G3HSH8</accession>
<dbReference type="EMBL" id="JH000665">
    <property type="protein sequence ID" value="EGW03099.1"/>
    <property type="molecule type" value="Genomic_DNA"/>
</dbReference>